<dbReference type="EC" id="3.6.4.-" evidence="1"/>
<name>A0A4U9D3R0_RAOTE</name>
<evidence type="ECO:0000313" key="2">
    <source>
        <dbReference type="Proteomes" id="UP000339249"/>
    </source>
</evidence>
<dbReference type="InterPro" id="IPR004665">
    <property type="entry name" value="Term_rho"/>
</dbReference>
<dbReference type="GO" id="GO:0005524">
    <property type="term" value="F:ATP binding"/>
    <property type="evidence" value="ECO:0007669"/>
    <property type="project" value="InterPro"/>
</dbReference>
<dbReference type="AlphaFoldDB" id="A0A4U9D3R0"/>
<organism evidence="1 2">
    <name type="scientific">Raoultella terrigena</name>
    <name type="common">Klebsiella terrigena</name>
    <dbReference type="NCBI Taxonomy" id="577"/>
    <lineage>
        <taxon>Bacteria</taxon>
        <taxon>Pseudomonadati</taxon>
        <taxon>Pseudomonadota</taxon>
        <taxon>Gammaproteobacteria</taxon>
        <taxon>Enterobacterales</taxon>
        <taxon>Enterobacteriaceae</taxon>
        <taxon>Klebsiella/Raoultella group</taxon>
        <taxon>Raoultella</taxon>
    </lineage>
</organism>
<keyword evidence="1" id="KW-0378">Hydrolase</keyword>
<accession>A0A4U9D3R0</accession>
<dbReference type="GO" id="GO:0016787">
    <property type="term" value="F:hydrolase activity"/>
    <property type="evidence" value="ECO:0007669"/>
    <property type="project" value="UniProtKB-KW"/>
</dbReference>
<dbReference type="GO" id="GO:0003723">
    <property type="term" value="F:RNA binding"/>
    <property type="evidence" value="ECO:0007669"/>
    <property type="project" value="InterPro"/>
</dbReference>
<dbReference type="GO" id="GO:0008186">
    <property type="term" value="F:ATP-dependent activity, acting on RNA"/>
    <property type="evidence" value="ECO:0007669"/>
    <property type="project" value="InterPro"/>
</dbReference>
<gene>
    <name evidence="1" type="primary">rho_2</name>
    <name evidence="1" type="ORF">NCTC9185_05015</name>
</gene>
<dbReference type="Proteomes" id="UP000339249">
    <property type="component" value="Unassembled WGS sequence"/>
</dbReference>
<dbReference type="SUPFAM" id="SSF52540">
    <property type="entry name" value="P-loop containing nucleoside triphosphate hydrolases"/>
    <property type="match status" value="1"/>
</dbReference>
<dbReference type="PANTHER" id="PTHR46425">
    <property type="entry name" value="TRANSCRIPTION TERMINATION FACTOR RHO"/>
    <property type="match status" value="1"/>
</dbReference>
<protein>
    <submittedName>
        <fullName evidence="1">Transcription termination factor Rho</fullName>
        <ecNumber evidence="1">3.6.4.-</ecNumber>
    </submittedName>
</protein>
<dbReference type="EMBL" id="CABDVU010000001">
    <property type="protein sequence ID" value="VTN13010.1"/>
    <property type="molecule type" value="Genomic_DNA"/>
</dbReference>
<sequence>MRNALHRPKRFFGAARNVEEGGSLTIIATALIDTGSKMDEVIYEEFKGTGNMELHLSRKIAEKRVLPGYRLQPFRYA</sequence>
<dbReference type="Gene3D" id="3.40.50.300">
    <property type="entry name" value="P-loop containing nucleotide triphosphate hydrolases"/>
    <property type="match status" value="1"/>
</dbReference>
<dbReference type="PANTHER" id="PTHR46425:SF1">
    <property type="entry name" value="TRANSCRIPTION TERMINATION FACTOR RHO"/>
    <property type="match status" value="1"/>
</dbReference>
<dbReference type="GO" id="GO:0006353">
    <property type="term" value="P:DNA-templated transcription termination"/>
    <property type="evidence" value="ECO:0007669"/>
    <property type="project" value="InterPro"/>
</dbReference>
<reference evidence="1 2" key="1">
    <citation type="submission" date="2019-04" db="EMBL/GenBank/DDBJ databases">
        <authorList>
            <consortium name="Pathogen Informatics"/>
        </authorList>
    </citation>
    <scope>NUCLEOTIDE SEQUENCE [LARGE SCALE GENOMIC DNA]</scope>
    <source>
        <strain evidence="1 2">NCTC9185</strain>
    </source>
</reference>
<evidence type="ECO:0000313" key="1">
    <source>
        <dbReference type="EMBL" id="VTN13010.1"/>
    </source>
</evidence>
<proteinExistence type="predicted"/>
<dbReference type="InterPro" id="IPR027417">
    <property type="entry name" value="P-loop_NTPase"/>
</dbReference>